<feature type="compositionally biased region" description="Basic and acidic residues" evidence="1">
    <location>
        <begin position="57"/>
        <end position="96"/>
    </location>
</feature>
<evidence type="ECO:0000256" key="1">
    <source>
        <dbReference type="SAM" id="MobiDB-lite"/>
    </source>
</evidence>
<name>A0A1G2CQP7_9BACT</name>
<keyword evidence="2" id="KW-1133">Transmembrane helix</keyword>
<keyword evidence="2" id="KW-0812">Transmembrane</keyword>
<evidence type="ECO:0000256" key="2">
    <source>
        <dbReference type="SAM" id="Phobius"/>
    </source>
</evidence>
<dbReference type="EMBL" id="MHLH01000015">
    <property type="protein sequence ID" value="OGZ03709.1"/>
    <property type="molecule type" value="Genomic_DNA"/>
</dbReference>
<evidence type="ECO:0000313" key="3">
    <source>
        <dbReference type="EMBL" id="OGZ03709.1"/>
    </source>
</evidence>
<dbReference type="AlphaFoldDB" id="A0A1G2CQP7"/>
<gene>
    <name evidence="3" type="ORF">A2648_02020</name>
</gene>
<dbReference type="Proteomes" id="UP000178841">
    <property type="component" value="Unassembled WGS sequence"/>
</dbReference>
<feature type="transmembrane region" description="Helical" evidence="2">
    <location>
        <begin position="12"/>
        <end position="30"/>
    </location>
</feature>
<reference evidence="3 4" key="1">
    <citation type="journal article" date="2016" name="Nat. Commun.">
        <title>Thousands of microbial genomes shed light on interconnected biogeochemical processes in an aquifer system.</title>
        <authorList>
            <person name="Anantharaman K."/>
            <person name="Brown C.T."/>
            <person name="Hug L.A."/>
            <person name="Sharon I."/>
            <person name="Castelle C.J."/>
            <person name="Probst A.J."/>
            <person name="Thomas B.C."/>
            <person name="Singh A."/>
            <person name="Wilkins M.J."/>
            <person name="Karaoz U."/>
            <person name="Brodie E.L."/>
            <person name="Williams K.H."/>
            <person name="Hubbard S.S."/>
            <person name="Banfield J.F."/>
        </authorList>
    </citation>
    <scope>NUCLEOTIDE SEQUENCE [LARGE SCALE GENOMIC DNA]</scope>
</reference>
<feature type="region of interest" description="Disordered" evidence="1">
    <location>
        <begin position="39"/>
        <end position="96"/>
    </location>
</feature>
<sequence length="227" mass="25260">MKNSISSNMLKVLGMIVVLSVFVWMIAFTYTSQARAQDGADNAERGERPEVTQVNQPEDRGDQSEENRQDAENRNEASIKSDDDTENSREHGNKISESVKKLLEVAKETSKQDRGIGDEVSKIAKEEGDMSTTTTEAIKKVENRNFLVSLLVGADLKNLGQLRSSIVTTENHINALNNIKTRVTADIATTLDAEIASLNQEKVRLESVVKDNEDVFSLFGWFVKLVQ</sequence>
<proteinExistence type="predicted"/>
<comment type="caution">
    <text evidence="3">The sequence shown here is derived from an EMBL/GenBank/DDBJ whole genome shotgun (WGS) entry which is preliminary data.</text>
</comment>
<protein>
    <submittedName>
        <fullName evidence="3">Uncharacterized protein</fullName>
    </submittedName>
</protein>
<accession>A0A1G2CQP7</accession>
<evidence type="ECO:0000313" key="4">
    <source>
        <dbReference type="Proteomes" id="UP000178841"/>
    </source>
</evidence>
<keyword evidence="2" id="KW-0472">Membrane</keyword>
<organism evidence="3 4">
    <name type="scientific">Candidatus Lloydbacteria bacterium RIFCSPHIGHO2_01_FULL_41_20</name>
    <dbReference type="NCBI Taxonomy" id="1798657"/>
    <lineage>
        <taxon>Bacteria</taxon>
        <taxon>Candidatus Lloydiibacteriota</taxon>
    </lineage>
</organism>